<accession>A0A6G0UBU2</accession>
<keyword evidence="3" id="KW-1185">Reference proteome</keyword>
<proteinExistence type="predicted"/>
<dbReference type="EMBL" id="VYZN01000001">
    <property type="protein sequence ID" value="KAE9545736.1"/>
    <property type="molecule type" value="Genomic_DNA"/>
</dbReference>
<gene>
    <name evidence="2" type="ORF">AGLY_001279</name>
</gene>
<dbReference type="Proteomes" id="UP000475862">
    <property type="component" value="Unassembled WGS sequence"/>
</dbReference>
<organism evidence="2 3">
    <name type="scientific">Aphis glycines</name>
    <name type="common">Soybean aphid</name>
    <dbReference type="NCBI Taxonomy" id="307491"/>
    <lineage>
        <taxon>Eukaryota</taxon>
        <taxon>Metazoa</taxon>
        <taxon>Ecdysozoa</taxon>
        <taxon>Arthropoda</taxon>
        <taxon>Hexapoda</taxon>
        <taxon>Insecta</taxon>
        <taxon>Pterygota</taxon>
        <taxon>Neoptera</taxon>
        <taxon>Paraneoptera</taxon>
        <taxon>Hemiptera</taxon>
        <taxon>Sternorrhyncha</taxon>
        <taxon>Aphidomorpha</taxon>
        <taxon>Aphidoidea</taxon>
        <taxon>Aphididae</taxon>
        <taxon>Aphidini</taxon>
        <taxon>Aphis</taxon>
        <taxon>Aphis</taxon>
    </lineage>
</organism>
<feature type="signal peptide" evidence="1">
    <location>
        <begin position="1"/>
        <end position="16"/>
    </location>
</feature>
<protein>
    <submittedName>
        <fullName evidence="2">Uncharacterized protein</fullName>
    </submittedName>
</protein>
<reference evidence="2 3" key="1">
    <citation type="submission" date="2019-08" db="EMBL/GenBank/DDBJ databases">
        <title>The genome of the soybean aphid Biotype 1, its phylome, world population structure and adaptation to the North American continent.</title>
        <authorList>
            <person name="Giordano R."/>
            <person name="Donthu R.K."/>
            <person name="Hernandez A.G."/>
            <person name="Wright C.L."/>
            <person name="Zimin A.V."/>
        </authorList>
    </citation>
    <scope>NUCLEOTIDE SEQUENCE [LARGE SCALE GENOMIC DNA]</scope>
    <source>
        <tissue evidence="2">Whole aphids</tissue>
    </source>
</reference>
<keyword evidence="1" id="KW-0732">Signal</keyword>
<sequence>MCLPLVLVLVVMYLLATNLYSGGQKLKIFNIFEMNREKRDFLRKTSLRQNRIFYFAITQKLIDTIEIFNFSNSNLYEICQNCENLQIILWLENLLKIWYKVLHKFFFKYLVDKIFLALSKYLKIHLKFKFRQKFVKIMNTCKLFCSSKFIKLFVFISNVKYSRLTNHLHSESFFAECMAYTVGMYEIPIVL</sequence>
<name>A0A6G0UBU2_APHGL</name>
<evidence type="ECO:0000313" key="2">
    <source>
        <dbReference type="EMBL" id="KAE9545736.1"/>
    </source>
</evidence>
<feature type="chain" id="PRO_5026057342" evidence="1">
    <location>
        <begin position="17"/>
        <end position="191"/>
    </location>
</feature>
<comment type="caution">
    <text evidence="2">The sequence shown here is derived from an EMBL/GenBank/DDBJ whole genome shotgun (WGS) entry which is preliminary data.</text>
</comment>
<evidence type="ECO:0000313" key="3">
    <source>
        <dbReference type="Proteomes" id="UP000475862"/>
    </source>
</evidence>
<evidence type="ECO:0000256" key="1">
    <source>
        <dbReference type="SAM" id="SignalP"/>
    </source>
</evidence>
<dbReference type="AlphaFoldDB" id="A0A6G0UBU2"/>